<dbReference type="PANTHER" id="PTHR33096:SF1">
    <property type="entry name" value="CXC1-LIKE CYSTEINE CLUSTER ASSOCIATED WITH KDZ TRANSPOSASES DOMAIN-CONTAINING PROTEIN"/>
    <property type="match status" value="1"/>
</dbReference>
<sequence length="336" mass="39539">MYDVSCKLGPSITKWFPESASNFRYAVNAFHIYTHIWDCQQKFSPKFIEDWGLTDGEGVERFWSYMSGYIPISRPMRDSSRKQLFLEASRFYTYQKNKEMGKFLVRKLENVTELASKAKSIMDPQKNVDYYKAAWELYVNNDTRLDSQYNGNIQYVKLRGYIAEIRNFCLIMKLVEEYNKIVSIHFFVDPNIHPFINTPAFFDALRNNVSGGSIFRFEVDEGVLAWQFGEMVALCLYTMRLCDQAELMAERATSFDNKMKAGAAAFVRHNYLQKFLALPGENFDAMYFYLPNFVKSTTFHDAIVRNKAEEEKNEEEKDDEEERDEEESFYYPEPEN</sequence>
<keyword evidence="3" id="KW-1185">Reference proteome</keyword>
<evidence type="ECO:0000313" key="2">
    <source>
        <dbReference type="EMBL" id="CEP11595.1"/>
    </source>
</evidence>
<reference evidence="2 3" key="1">
    <citation type="submission" date="2014-09" db="EMBL/GenBank/DDBJ databases">
        <authorList>
            <person name="Ellenberger Sabrina"/>
        </authorList>
    </citation>
    <scope>NUCLEOTIDE SEQUENCE [LARGE SCALE GENOMIC DNA]</scope>
    <source>
        <strain evidence="2 3">CBS 412.66</strain>
    </source>
</reference>
<dbReference type="PANTHER" id="PTHR33096">
    <property type="entry name" value="CXC2 DOMAIN-CONTAINING PROTEIN"/>
    <property type="match status" value="1"/>
</dbReference>
<organism evidence="2 3">
    <name type="scientific">Parasitella parasitica</name>
    <dbReference type="NCBI Taxonomy" id="35722"/>
    <lineage>
        <taxon>Eukaryota</taxon>
        <taxon>Fungi</taxon>
        <taxon>Fungi incertae sedis</taxon>
        <taxon>Mucoromycota</taxon>
        <taxon>Mucoromycotina</taxon>
        <taxon>Mucoromycetes</taxon>
        <taxon>Mucorales</taxon>
        <taxon>Mucorineae</taxon>
        <taxon>Mucoraceae</taxon>
        <taxon>Parasitella</taxon>
    </lineage>
</organism>
<feature type="region of interest" description="Disordered" evidence="1">
    <location>
        <begin position="306"/>
        <end position="336"/>
    </location>
</feature>
<protein>
    <submittedName>
        <fullName evidence="2">Uncharacterized protein</fullName>
    </submittedName>
</protein>
<dbReference type="AlphaFoldDB" id="A0A0B7N851"/>
<evidence type="ECO:0000256" key="1">
    <source>
        <dbReference type="SAM" id="MobiDB-lite"/>
    </source>
</evidence>
<proteinExistence type="predicted"/>
<evidence type="ECO:0000313" key="3">
    <source>
        <dbReference type="Proteomes" id="UP000054107"/>
    </source>
</evidence>
<dbReference type="OrthoDB" id="2505730at2759"/>
<gene>
    <name evidence="2" type="primary">PARPA_05466.1 scaffold 18353</name>
</gene>
<dbReference type="Pfam" id="PF18758">
    <property type="entry name" value="KDZ"/>
    <property type="match status" value="1"/>
</dbReference>
<accession>A0A0B7N851</accession>
<dbReference type="Proteomes" id="UP000054107">
    <property type="component" value="Unassembled WGS sequence"/>
</dbReference>
<name>A0A0B7N851_9FUNG</name>
<feature type="compositionally biased region" description="Acidic residues" evidence="1">
    <location>
        <begin position="311"/>
        <end position="336"/>
    </location>
</feature>
<dbReference type="InterPro" id="IPR040521">
    <property type="entry name" value="KDZ"/>
</dbReference>
<dbReference type="EMBL" id="LN726587">
    <property type="protein sequence ID" value="CEP11595.1"/>
    <property type="molecule type" value="Genomic_DNA"/>
</dbReference>
<dbReference type="STRING" id="35722.A0A0B7N851"/>